<dbReference type="PANTHER" id="PTHR30097:SF4">
    <property type="entry name" value="SLR6042 PROTEIN"/>
    <property type="match status" value="1"/>
</dbReference>
<evidence type="ECO:0000256" key="4">
    <source>
        <dbReference type="SAM" id="Phobius"/>
    </source>
</evidence>
<dbReference type="InterPro" id="IPR036366">
    <property type="entry name" value="PGBDSf"/>
</dbReference>
<dbReference type="GO" id="GO:0015679">
    <property type="term" value="P:plasma membrane copper ion transport"/>
    <property type="evidence" value="ECO:0007669"/>
    <property type="project" value="TreeGrafter"/>
</dbReference>
<dbReference type="InterPro" id="IPR002477">
    <property type="entry name" value="Peptidoglycan-bd-like"/>
</dbReference>
<evidence type="ECO:0000256" key="1">
    <source>
        <dbReference type="ARBA" id="ARBA00022448"/>
    </source>
</evidence>
<proteinExistence type="predicted"/>
<dbReference type="Proteomes" id="UP000295258">
    <property type="component" value="Unassembled WGS sequence"/>
</dbReference>
<evidence type="ECO:0000313" key="7">
    <source>
        <dbReference type="Proteomes" id="UP000295258"/>
    </source>
</evidence>
<dbReference type="GO" id="GO:0030313">
    <property type="term" value="C:cell envelope"/>
    <property type="evidence" value="ECO:0007669"/>
    <property type="project" value="TreeGrafter"/>
</dbReference>
<organism evidence="6 7">
    <name type="scientific">Nonomuraea deserti</name>
    <dbReference type="NCBI Taxonomy" id="1848322"/>
    <lineage>
        <taxon>Bacteria</taxon>
        <taxon>Bacillati</taxon>
        <taxon>Actinomycetota</taxon>
        <taxon>Actinomycetes</taxon>
        <taxon>Streptosporangiales</taxon>
        <taxon>Streptosporangiaceae</taxon>
        <taxon>Nonomuraea</taxon>
    </lineage>
</organism>
<dbReference type="RefSeq" id="WP_132600590.1">
    <property type="nucleotide sequence ID" value="NZ_SMKO01000127.1"/>
</dbReference>
<dbReference type="PANTHER" id="PTHR30097">
    <property type="entry name" value="CATION EFFLUX SYSTEM PROTEIN CUSB"/>
    <property type="match status" value="1"/>
</dbReference>
<dbReference type="SUPFAM" id="SSF47090">
    <property type="entry name" value="PGBD-like"/>
    <property type="match status" value="1"/>
</dbReference>
<evidence type="ECO:0000256" key="3">
    <source>
        <dbReference type="SAM" id="MobiDB-lite"/>
    </source>
</evidence>
<keyword evidence="7" id="KW-1185">Reference proteome</keyword>
<comment type="caution">
    <text evidence="6">The sequence shown here is derived from an EMBL/GenBank/DDBJ whole genome shotgun (WGS) entry which is preliminary data.</text>
</comment>
<dbReference type="EMBL" id="SMKO01000127">
    <property type="protein sequence ID" value="TDC98872.1"/>
    <property type="molecule type" value="Genomic_DNA"/>
</dbReference>
<dbReference type="AlphaFoldDB" id="A0A4R4V8X3"/>
<feature type="domain" description="Peptidoglycan binding-like" evidence="5">
    <location>
        <begin position="139"/>
        <end position="173"/>
    </location>
</feature>
<dbReference type="Gene3D" id="2.40.420.20">
    <property type="match status" value="1"/>
</dbReference>
<accession>A0A4R4V8X3</accession>
<feature type="transmembrane region" description="Helical" evidence="4">
    <location>
        <begin position="7"/>
        <end position="25"/>
    </location>
</feature>
<protein>
    <submittedName>
        <fullName evidence="6">Peptidoglycan-binding protein</fullName>
    </submittedName>
</protein>
<gene>
    <name evidence="6" type="ORF">E1292_33785</name>
</gene>
<keyword evidence="1" id="KW-0813">Transport</keyword>
<evidence type="ECO:0000256" key="2">
    <source>
        <dbReference type="SAM" id="Coils"/>
    </source>
</evidence>
<keyword evidence="4" id="KW-1133">Transmembrane helix</keyword>
<evidence type="ECO:0000259" key="5">
    <source>
        <dbReference type="Pfam" id="PF01471"/>
    </source>
</evidence>
<keyword evidence="4" id="KW-0472">Membrane</keyword>
<dbReference type="Gene3D" id="1.10.101.10">
    <property type="entry name" value="PGBD-like superfamily/PGBD"/>
    <property type="match status" value="1"/>
</dbReference>
<name>A0A4R4V8X3_9ACTN</name>
<feature type="region of interest" description="Disordered" evidence="3">
    <location>
        <begin position="274"/>
        <end position="300"/>
    </location>
</feature>
<reference evidence="6 7" key="1">
    <citation type="submission" date="2019-03" db="EMBL/GenBank/DDBJ databases">
        <title>Draft genome sequences of novel Actinobacteria.</title>
        <authorList>
            <person name="Sahin N."/>
            <person name="Ay H."/>
            <person name="Saygin H."/>
        </authorList>
    </citation>
    <scope>NUCLEOTIDE SEQUENCE [LARGE SCALE GENOMIC DNA]</scope>
    <source>
        <strain evidence="6 7">KC310</strain>
    </source>
</reference>
<evidence type="ECO:0000313" key="6">
    <source>
        <dbReference type="EMBL" id="TDC98872.1"/>
    </source>
</evidence>
<feature type="coiled-coil region" evidence="2">
    <location>
        <begin position="315"/>
        <end position="371"/>
    </location>
</feature>
<dbReference type="SUPFAM" id="SSF56954">
    <property type="entry name" value="Outer membrane efflux proteins (OEP)"/>
    <property type="match status" value="1"/>
</dbReference>
<dbReference type="Pfam" id="PF01471">
    <property type="entry name" value="PG_binding_1"/>
    <property type="match status" value="1"/>
</dbReference>
<keyword evidence="2" id="KW-0175">Coiled coil</keyword>
<dbReference type="InterPro" id="IPR051909">
    <property type="entry name" value="MFP_Cation_Efflux"/>
</dbReference>
<dbReference type="InterPro" id="IPR036365">
    <property type="entry name" value="PGBD-like_sf"/>
</dbReference>
<dbReference type="GO" id="GO:0060003">
    <property type="term" value="P:copper ion export"/>
    <property type="evidence" value="ECO:0007669"/>
    <property type="project" value="TreeGrafter"/>
</dbReference>
<sequence>MKSPRRLMAGVIAGVVVIAAVGWALSTRLRSPADEAARRVAPRPSLVTAAVERRKLVSTVVTSGTLEYGSPLPINLAGAVGGPVGDPVGGASGLQRATRAPRKGRIKEGAVLMEVNGRPAFALRGSVPMHRTITPGSKGDDVRQLQRALRRLGFGGPLTGVFDRATIAALTRMYTKKGYEAQQPTLTDRQAYDTLRKAVQTAQETLATEKQALDQGRDVLPLKVKLDNAEADMTSAKRALKEAEAQRLTPEDETGLAAADAAVRAAEEKLAAAEQALETARTQPTPSPTATPTSRTSVVAATQPPADTGLLRMRVENARADLAAAREARGRVLEKARQARDKRLEELRKAVRTAEETLVTARQALRQARQLSPTRLKVAGARKDVAAAKSMLAEYARTYGTSVPPGEVVFLPKLPARVQKVSVKAGQRIEDEVATVTSSSFMVTASVEAAESELLRAGMEASIELDTGTTYRATLTAVGDRAEVPGAEKPADGAVPILLTPAKSKGLKAGTAVTARVTVGATEEPVLVVPVVAVITSADGKARVRVEDAPDRTKDVEVRTGLTADGNVEVTGELKEGDRVVVSGG</sequence>
<keyword evidence="4" id="KW-0812">Transmembrane</keyword>